<accession>A0A2U3ED81</accession>
<evidence type="ECO:0000256" key="1">
    <source>
        <dbReference type="ARBA" id="ARBA00022801"/>
    </source>
</evidence>
<feature type="region of interest" description="Disordered" evidence="2">
    <location>
        <begin position="305"/>
        <end position="325"/>
    </location>
</feature>
<dbReference type="InterPro" id="IPR051058">
    <property type="entry name" value="GDSL_Est/Lipase"/>
</dbReference>
<feature type="transmembrane region" description="Helical" evidence="3">
    <location>
        <begin position="113"/>
        <end position="132"/>
    </location>
</feature>
<dbReference type="PANTHER" id="PTHR45648:SF22">
    <property type="entry name" value="GDSL LIPASE_ACYLHYDROLASE FAMILY PROTEIN (AFU_ORTHOLOGUE AFUA_4G14700)"/>
    <property type="match status" value="1"/>
</dbReference>
<organism evidence="4 5">
    <name type="scientific">Purpureocillium lilacinum</name>
    <name type="common">Paecilomyces lilacinus</name>
    <dbReference type="NCBI Taxonomy" id="33203"/>
    <lineage>
        <taxon>Eukaryota</taxon>
        <taxon>Fungi</taxon>
        <taxon>Dikarya</taxon>
        <taxon>Ascomycota</taxon>
        <taxon>Pezizomycotina</taxon>
        <taxon>Sordariomycetes</taxon>
        <taxon>Hypocreomycetidae</taxon>
        <taxon>Hypocreales</taxon>
        <taxon>Ophiocordycipitaceae</taxon>
        <taxon>Purpureocillium</taxon>
    </lineage>
</organism>
<dbReference type="Gene3D" id="3.40.50.1110">
    <property type="entry name" value="SGNH hydrolase"/>
    <property type="match status" value="1"/>
</dbReference>
<keyword evidence="3" id="KW-0812">Transmembrane</keyword>
<keyword evidence="3" id="KW-1133">Transmembrane helix</keyword>
<feature type="compositionally biased region" description="Polar residues" evidence="2">
    <location>
        <begin position="305"/>
        <end position="318"/>
    </location>
</feature>
<comment type="caution">
    <text evidence="4">The sequence shown here is derived from an EMBL/GenBank/DDBJ whole genome shotgun (WGS) entry which is preliminary data.</text>
</comment>
<feature type="transmembrane region" description="Helical" evidence="3">
    <location>
        <begin position="168"/>
        <end position="194"/>
    </location>
</feature>
<dbReference type="InterPro" id="IPR036514">
    <property type="entry name" value="SGNH_hydro_sf"/>
</dbReference>
<protein>
    <submittedName>
        <fullName evidence="4">Acetyl esterase</fullName>
    </submittedName>
</protein>
<proteinExistence type="predicted"/>
<dbReference type="CDD" id="cd01846">
    <property type="entry name" value="fatty_acyltransferase_like"/>
    <property type="match status" value="1"/>
</dbReference>
<dbReference type="Pfam" id="PF00657">
    <property type="entry name" value="Lipase_GDSL"/>
    <property type="match status" value="1"/>
</dbReference>
<dbReference type="SUPFAM" id="SSF52266">
    <property type="entry name" value="SGNH hydrolase"/>
    <property type="match status" value="1"/>
</dbReference>
<evidence type="ECO:0000256" key="2">
    <source>
        <dbReference type="SAM" id="MobiDB-lite"/>
    </source>
</evidence>
<feature type="transmembrane region" description="Helical" evidence="3">
    <location>
        <begin position="20"/>
        <end position="39"/>
    </location>
</feature>
<evidence type="ECO:0000313" key="5">
    <source>
        <dbReference type="Proteomes" id="UP000245956"/>
    </source>
</evidence>
<dbReference type="Proteomes" id="UP000245956">
    <property type="component" value="Unassembled WGS sequence"/>
</dbReference>
<evidence type="ECO:0000256" key="3">
    <source>
        <dbReference type="SAM" id="Phobius"/>
    </source>
</evidence>
<dbReference type="PANTHER" id="PTHR45648">
    <property type="entry name" value="GDSL LIPASE/ACYLHYDROLASE FAMILY PROTEIN (AFU_ORTHOLOGUE AFUA_4G14700)"/>
    <property type="match status" value="1"/>
</dbReference>
<dbReference type="InterPro" id="IPR001087">
    <property type="entry name" value="GDSL"/>
</dbReference>
<evidence type="ECO:0000313" key="4">
    <source>
        <dbReference type="EMBL" id="PWI72481.1"/>
    </source>
</evidence>
<reference evidence="4 5" key="1">
    <citation type="journal article" date="2016" name="Front. Microbiol.">
        <title>Genome and transcriptome sequences reveal the specific parasitism of the nematophagous Purpureocillium lilacinum 36-1.</title>
        <authorList>
            <person name="Xie J."/>
            <person name="Li S."/>
            <person name="Mo C."/>
            <person name="Xiao X."/>
            <person name="Peng D."/>
            <person name="Wang G."/>
            <person name="Xiao Y."/>
        </authorList>
    </citation>
    <scope>NUCLEOTIDE SEQUENCE [LARGE SCALE GENOMIC DNA]</scope>
    <source>
        <strain evidence="4 5">36-1</strain>
    </source>
</reference>
<dbReference type="EMBL" id="LCWV01000006">
    <property type="protein sequence ID" value="PWI72481.1"/>
    <property type="molecule type" value="Genomic_DNA"/>
</dbReference>
<sequence>MFNETVANLTCPVEGNADLYGLGIRIGIYIQMLTVQLSGVLSEAFPIEDHIGQGTIVFVMSAAIVLVRLLNATVGQHENLDRPLQPVEVFPMLTLLLLQMGVCRVSQKNKTVMLIWMAELVGLTVLFGWFWWHGMDLLPRSCPDDKAFFFAKVSIWNWFRTFNKVGSVFAAVGTAVTLVVYGGFMMFNLGYAIYRFIARREENGPSEKDDKEEEEWSPRRATLDIFVNVSAIVYVEVSLKWNDIQGVHSLNSPGQFMPFVIALGQLFSVFFTASKAIMQTAADEHAFDPEDEPNGGRGRHCPFTTMSRRGSQDLSKGQNRAAVSPRKPPATLACLLLPPFTGTSSNDEVAGRAYVSSRRCLEHERTNDDRVKSFLPLFALSLCLSLPSPAGWAALLHASWSPNPHGPLTRTTYTSVREGFAKSYREDGRVHIPAFGHAQAACRPKRLPADRRLLSAAASGSLALSLTVTTPVPYIAVRAGPVDGRIARKDARPRARSHSPAYRPCDEAALHPAPARLEAAMVLASLLLLAPAAWAASLPLGILQGPKLENLVTFGDSYTDEGRYTYMVQNKRLPPVDSMLPASNTTWSGGYAWGRYVANRTGATYYDYAVAGGMCADTLVPRWLNEIQAPFPSVLNYEMTAFEEGLKYTSLYPNRRDDNTVYALWIGTNDLGIDGFLGDRENGDQTLDSFVDCIWSVFDRIYQTGGRRFVLLTELPLETAPMYAQPSVYGRGNDRYWADPSHYDVTAYLDKLKDSIAYVNSAFKSGAATHFTRAQKRWKGATLAIFDTHQLWLDVRADPGQYLSAPANTDGAYRNCLNGCVFSPNPLSSFMWYDELHPSQRMEEIIASNFIDVSRCIAIMSLMNTSSDSPRRWACVELACAVAGVDLHDFDQGSSLMLSSVDPRLTSICIATAK</sequence>
<gene>
    <name evidence="4" type="ORF">PCL_11104</name>
</gene>
<dbReference type="GO" id="GO:0016788">
    <property type="term" value="F:hydrolase activity, acting on ester bonds"/>
    <property type="evidence" value="ECO:0007669"/>
    <property type="project" value="InterPro"/>
</dbReference>
<name>A0A2U3ED81_PURLI</name>
<dbReference type="AlphaFoldDB" id="A0A2U3ED81"/>
<keyword evidence="1" id="KW-0378">Hydrolase</keyword>
<keyword evidence="3" id="KW-0472">Membrane</keyword>
<feature type="transmembrane region" description="Helical" evidence="3">
    <location>
        <begin position="51"/>
        <end position="69"/>
    </location>
</feature>